<dbReference type="AlphaFoldDB" id="A0A2B2EWC7"/>
<evidence type="ECO:0000256" key="2">
    <source>
        <dbReference type="ARBA" id="ARBA00023315"/>
    </source>
</evidence>
<dbReference type="PANTHER" id="PTHR10545">
    <property type="entry name" value="DIAMINE N-ACETYLTRANSFERASE"/>
    <property type="match status" value="1"/>
</dbReference>
<dbReference type="Pfam" id="PF00583">
    <property type="entry name" value="Acetyltransf_1"/>
    <property type="match status" value="1"/>
</dbReference>
<dbReference type="RefSeq" id="WP_098288904.1">
    <property type="nucleotide sequence ID" value="NZ_NTQT01000022.1"/>
</dbReference>
<dbReference type="PROSITE" id="PS51186">
    <property type="entry name" value="GNAT"/>
    <property type="match status" value="1"/>
</dbReference>
<dbReference type="PANTHER" id="PTHR10545:SF29">
    <property type="entry name" value="GH14572P-RELATED"/>
    <property type="match status" value="1"/>
</dbReference>
<dbReference type="CDD" id="cd04301">
    <property type="entry name" value="NAT_SF"/>
    <property type="match status" value="1"/>
</dbReference>
<dbReference type="Proteomes" id="UP000220226">
    <property type="component" value="Unassembled WGS sequence"/>
</dbReference>
<dbReference type="InterPro" id="IPR016181">
    <property type="entry name" value="Acyl_CoA_acyltransferase"/>
</dbReference>
<dbReference type="EMBL" id="NTQT01000022">
    <property type="protein sequence ID" value="PFC72870.1"/>
    <property type="molecule type" value="Genomic_DNA"/>
</dbReference>
<dbReference type="InterPro" id="IPR000182">
    <property type="entry name" value="GNAT_dom"/>
</dbReference>
<accession>A0A2B2EWC7</accession>
<keyword evidence="2" id="KW-0012">Acyltransferase</keyword>
<proteinExistence type="predicted"/>
<evidence type="ECO:0000313" key="4">
    <source>
        <dbReference type="Proteomes" id="UP000220226"/>
    </source>
</evidence>
<dbReference type="SUPFAM" id="SSF55729">
    <property type="entry name" value="Acyl-CoA N-acyltransferases (Nat)"/>
    <property type="match status" value="1"/>
</dbReference>
<dbReference type="GO" id="GO:0008080">
    <property type="term" value="F:N-acetyltransferase activity"/>
    <property type="evidence" value="ECO:0007669"/>
    <property type="project" value="TreeGrafter"/>
</dbReference>
<evidence type="ECO:0000313" key="3">
    <source>
        <dbReference type="EMBL" id="PFC72870.1"/>
    </source>
</evidence>
<dbReference type="InterPro" id="IPR051016">
    <property type="entry name" value="Diverse_Substrate_AcTransf"/>
</dbReference>
<protein>
    <submittedName>
        <fullName evidence="3">GNAT family N-acetyltransferase</fullName>
    </submittedName>
</protein>
<reference evidence="3 4" key="1">
    <citation type="submission" date="2017-09" db="EMBL/GenBank/DDBJ databases">
        <title>Large-scale bioinformatics analysis of Bacillus genomes uncovers conserved roles of natural products in bacterial physiology.</title>
        <authorList>
            <consortium name="Agbiome Team Llc"/>
            <person name="Bleich R.M."/>
            <person name="Grubbs K.J."/>
            <person name="Santa Maria K.C."/>
            <person name="Allen S.E."/>
            <person name="Farag S."/>
            <person name="Shank E.A."/>
            <person name="Bowers A."/>
        </authorList>
    </citation>
    <scope>NUCLEOTIDE SEQUENCE [LARGE SCALE GENOMIC DNA]</scope>
    <source>
        <strain evidence="3 4">AFS025165</strain>
    </source>
</reference>
<dbReference type="Gene3D" id="3.40.630.30">
    <property type="match status" value="1"/>
</dbReference>
<evidence type="ECO:0000256" key="1">
    <source>
        <dbReference type="ARBA" id="ARBA00022679"/>
    </source>
</evidence>
<gene>
    <name evidence="3" type="ORF">CN290_17010</name>
</gene>
<name>A0A2B2EWC7_BACCE</name>
<organism evidence="3 4">
    <name type="scientific">Bacillus cereus</name>
    <dbReference type="NCBI Taxonomy" id="1396"/>
    <lineage>
        <taxon>Bacteria</taxon>
        <taxon>Bacillati</taxon>
        <taxon>Bacillota</taxon>
        <taxon>Bacilli</taxon>
        <taxon>Bacillales</taxon>
        <taxon>Bacillaceae</taxon>
        <taxon>Bacillus</taxon>
        <taxon>Bacillus cereus group</taxon>
    </lineage>
</organism>
<keyword evidence="1 3" id="KW-0808">Transferase</keyword>
<sequence length="173" mass="20283">MERTTIKEYTIRTAMEEESDSIITLLKEVAEWLQHKEVDQWHYLLGGEAKAEILEGIREKYTYVVTKEDEIIGTVTVSPKQNEWDEYIFGKEEVSNSLYIHRFAVKRKYKGNGIGEWILQWVDENVQCDKEFLKLDCVGHNLILNDFYKRSGFEYVGSTDGLSKFQKKRGISE</sequence>
<comment type="caution">
    <text evidence="3">The sequence shown here is derived from an EMBL/GenBank/DDBJ whole genome shotgun (WGS) entry which is preliminary data.</text>
</comment>